<dbReference type="Pfam" id="PF08810">
    <property type="entry name" value="KapB"/>
    <property type="match status" value="1"/>
</dbReference>
<dbReference type="InterPro" id="IPR038080">
    <property type="entry name" value="KapB_sf"/>
</dbReference>
<dbReference type="InterPro" id="IPR014916">
    <property type="entry name" value="KapB"/>
</dbReference>
<keyword evidence="1" id="KW-0418">Kinase</keyword>
<evidence type="ECO:0000313" key="2">
    <source>
        <dbReference type="Proteomes" id="UP001056756"/>
    </source>
</evidence>
<dbReference type="GO" id="GO:0016301">
    <property type="term" value="F:kinase activity"/>
    <property type="evidence" value="ECO:0007669"/>
    <property type="project" value="UniProtKB-KW"/>
</dbReference>
<dbReference type="SMART" id="SM01298">
    <property type="entry name" value="KapB"/>
    <property type="match status" value="1"/>
</dbReference>
<dbReference type="SUPFAM" id="SSF141251">
    <property type="entry name" value="Kinase-associated protein B-like"/>
    <property type="match status" value="1"/>
</dbReference>
<gene>
    <name evidence="1" type="ORF">NAG76_01045</name>
</gene>
<accession>A0A9J6ZFD1</accession>
<sequence>MEQQTAFEIGQLVQAKVRTGIYIGEVYEIYSPRLVVKILAVIKHPDQGDLHNPNEPDVAMFHERRALSYTEKTTVLPRDVQPYSGSIPDYKESLLIAANQQLNQLHKLNQWTGKSMVILKELLQDYER</sequence>
<dbReference type="EMBL" id="CP097899">
    <property type="protein sequence ID" value="URN94875.1"/>
    <property type="molecule type" value="Genomic_DNA"/>
</dbReference>
<keyword evidence="1" id="KW-0449">Lipoprotein</keyword>
<keyword evidence="1" id="KW-0808">Transferase</keyword>
<evidence type="ECO:0000313" key="1">
    <source>
        <dbReference type="EMBL" id="URN94875.1"/>
    </source>
</evidence>
<reference evidence="1" key="1">
    <citation type="submission" date="2022-05" db="EMBL/GenBank/DDBJ databases">
        <title>Novel bacterial taxa in a minimal lignocellulolytic consortium and its capacity to transform plastics disclosed by genome-resolved metagenomics.</title>
        <authorList>
            <person name="Rodriguez C.A.D."/>
            <person name="Diaz-Garcia L."/>
            <person name="Herrera K."/>
            <person name="Tarazona N.A."/>
            <person name="Sproer C."/>
            <person name="Overmann J."/>
            <person name="Jimenez D.J."/>
        </authorList>
    </citation>
    <scope>NUCLEOTIDE SEQUENCE</scope>
    <source>
        <strain evidence="1">MAG5</strain>
    </source>
</reference>
<protein>
    <submittedName>
        <fullName evidence="1">Kinase-associated lipoprotein B</fullName>
    </submittedName>
</protein>
<name>A0A9J6ZFD1_9BACL</name>
<dbReference type="Proteomes" id="UP001056756">
    <property type="component" value="Chromosome"/>
</dbReference>
<dbReference type="Gene3D" id="2.30.30.430">
    <property type="entry name" value="Kinase associated protein B domain"/>
    <property type="match status" value="1"/>
</dbReference>
<dbReference type="AlphaFoldDB" id="A0A9J6ZFD1"/>
<dbReference type="KEGG" id="plig:NAG76_01045"/>
<organism evidence="1 2">
    <name type="scientific">Candidatus Pristimantibacillus lignocellulolyticus</name>
    <dbReference type="NCBI Taxonomy" id="2994561"/>
    <lineage>
        <taxon>Bacteria</taxon>
        <taxon>Bacillati</taxon>
        <taxon>Bacillota</taxon>
        <taxon>Bacilli</taxon>
        <taxon>Bacillales</taxon>
        <taxon>Paenibacillaceae</taxon>
        <taxon>Candidatus Pristimantibacillus</taxon>
    </lineage>
</organism>
<proteinExistence type="predicted"/>